<evidence type="ECO:0000313" key="10">
    <source>
        <dbReference type="EMBL" id="KAF3323191.1"/>
    </source>
</evidence>
<evidence type="ECO:0000313" key="11">
    <source>
        <dbReference type="Proteomes" id="UP000623129"/>
    </source>
</evidence>
<accession>A0A833QJ67</accession>
<evidence type="ECO:0000256" key="4">
    <source>
        <dbReference type="ARBA" id="ARBA00022490"/>
    </source>
</evidence>
<dbReference type="GO" id="GO:0005634">
    <property type="term" value="C:nucleus"/>
    <property type="evidence" value="ECO:0007669"/>
    <property type="project" value="UniProtKB-SubCell"/>
</dbReference>
<proteinExistence type="predicted"/>
<protein>
    <submittedName>
        <fullName evidence="10">Importin-5-like protein</fullName>
    </submittedName>
</protein>
<keyword evidence="4" id="KW-0963">Cytoplasm</keyword>
<evidence type="ECO:0000256" key="3">
    <source>
        <dbReference type="ARBA" id="ARBA00022448"/>
    </source>
</evidence>
<evidence type="ECO:0000256" key="2">
    <source>
        <dbReference type="ARBA" id="ARBA00004496"/>
    </source>
</evidence>
<dbReference type="InterPro" id="IPR057672">
    <property type="entry name" value="TPR_IPO4/5"/>
</dbReference>
<evidence type="ECO:0000256" key="7">
    <source>
        <dbReference type="ARBA" id="ARBA00023242"/>
    </source>
</evidence>
<dbReference type="EMBL" id="SWLB01000023">
    <property type="protein sequence ID" value="KAF3323191.1"/>
    <property type="molecule type" value="Genomic_DNA"/>
</dbReference>
<keyword evidence="3" id="KW-0813">Transport</keyword>
<dbReference type="Proteomes" id="UP000623129">
    <property type="component" value="Unassembled WGS sequence"/>
</dbReference>
<evidence type="ECO:0000259" key="9">
    <source>
        <dbReference type="Pfam" id="PF25780"/>
    </source>
</evidence>
<dbReference type="InterPro" id="IPR016024">
    <property type="entry name" value="ARM-type_fold"/>
</dbReference>
<dbReference type="AlphaFoldDB" id="A0A833QJ67"/>
<dbReference type="InterPro" id="IPR041653">
    <property type="entry name" value="Importin_rep_4"/>
</dbReference>
<feature type="domain" description="Importin subunit beta-1/Transportin-1-like TPR repeats" evidence="8">
    <location>
        <begin position="458"/>
        <end position="619"/>
    </location>
</feature>
<keyword evidence="5" id="KW-0677">Repeat</keyword>
<dbReference type="GO" id="GO:0005737">
    <property type="term" value="C:cytoplasm"/>
    <property type="evidence" value="ECO:0007669"/>
    <property type="project" value="UniProtKB-SubCell"/>
</dbReference>
<dbReference type="GO" id="GO:0006606">
    <property type="term" value="P:protein import into nucleus"/>
    <property type="evidence" value="ECO:0007669"/>
    <property type="project" value="InterPro"/>
</dbReference>
<dbReference type="Pfam" id="PF25780">
    <property type="entry name" value="TPR_IPO5"/>
    <property type="match status" value="1"/>
</dbReference>
<gene>
    <name evidence="10" type="ORF">FCM35_KLT11922</name>
</gene>
<keyword evidence="7" id="KW-0539">Nucleus</keyword>
<feature type="domain" description="IPO4/5-like TPR repeats" evidence="9">
    <location>
        <begin position="135"/>
        <end position="283"/>
    </location>
</feature>
<comment type="caution">
    <text evidence="10">The sequence shown here is derived from an EMBL/GenBank/DDBJ whole genome shotgun (WGS) entry which is preliminary data.</text>
</comment>
<dbReference type="Pfam" id="PF18829">
    <property type="entry name" value="Importin_rep_6"/>
    <property type="match status" value="1"/>
</dbReference>
<dbReference type="Pfam" id="PF25574">
    <property type="entry name" value="TPR_IMB1"/>
    <property type="match status" value="1"/>
</dbReference>
<dbReference type="Pfam" id="PF18808">
    <property type="entry name" value="Importin_rep_4"/>
    <property type="match status" value="1"/>
</dbReference>
<dbReference type="OrthoDB" id="543373at2759"/>
<reference evidence="10" key="1">
    <citation type="submission" date="2020-01" db="EMBL/GenBank/DDBJ databases">
        <title>Genome sequence of Kobresia littledalei, the first chromosome-level genome in the family Cyperaceae.</title>
        <authorList>
            <person name="Qu G."/>
        </authorList>
    </citation>
    <scope>NUCLEOTIDE SEQUENCE</scope>
    <source>
        <strain evidence="10">C.B.Clarke</strain>
        <tissue evidence="10">Leaf</tissue>
    </source>
</reference>
<dbReference type="SUPFAM" id="SSF48371">
    <property type="entry name" value="ARM repeat"/>
    <property type="match status" value="1"/>
</dbReference>
<evidence type="ECO:0000259" key="8">
    <source>
        <dbReference type="Pfam" id="PF25574"/>
    </source>
</evidence>
<evidence type="ECO:0000256" key="1">
    <source>
        <dbReference type="ARBA" id="ARBA00004123"/>
    </source>
</evidence>
<dbReference type="Gene3D" id="1.25.10.10">
    <property type="entry name" value="Leucine-rich Repeat Variant"/>
    <property type="match status" value="2"/>
</dbReference>
<dbReference type="InterPro" id="IPR041389">
    <property type="entry name" value="Importin_rep_6"/>
</dbReference>
<comment type="subcellular location">
    <subcellularLocation>
        <location evidence="2">Cytoplasm</location>
    </subcellularLocation>
    <subcellularLocation>
        <location evidence="1">Nucleus</location>
    </subcellularLocation>
</comment>
<sequence length="1101" mass="123913">MGEQLTDDELLRLPLRLIMSEQLTDKLLRLHEQPFTQLMLNLLSNSNAERLSAEHLLLFFSKNYPQLLCLKTSLLLCSPLRDMRFTAAILLRQFFTPISDFYLWPSLSPFCQFYLRIILLLSLQEEEFRRVANAKSDTIAQLASNLVPLYPQYPELLRFVLVSMATSENQPPVLLEANLGVFSRIAKPLANILLPKIPILRSILSSCMAHPTSSDVRVAALSAYCSLVQSLPPSKDRNKLRSLLRFFSCVILNAVLDEELTVVPKVLKLLIDFAGAEPNFICDIVKNTDLVLSILNLFDSDKLEEGIRHLALEFVITLAEARKPVPGSKAVRGRIPLHVPIIFSAILEMLFDVGDDMAWLNAQSQDKELNQSGNYTFALECLDRLVFALGGDNLLGAAEYLLPGFFSDPDWKKQHAAFISLARISQDCSKEIDSESLFPGIVLSALAAAMDEFENPCIQASAAMALMNFIEICNDDILKPCLHIIVEKLLLLLEKGTQMVQEEAVSALTTVAEAALDQFDKYYDAVMRHLMHILTNATNKKHRMLLAKSADCVIAVGLSAGKDKFSKHVQVVMGVLISLQSSLNPYDPVTNYVLRATATMCEYLEHGFLAYMDSVMKPLLESVLLKPDFGIASADVQHFDDVGTETARFKGKRMRLRPSILEEKALACNVLLGYVVVLKEHFFPWMKRVALVLAPLIKFKHHVEVRKVSARAMPELLNSTNIAIEEGIYQNHDGLSVKRMFGFMLPTLLESIHKEWDEETCAIILESLNRCLELSARHLKEYQVRNIVEEMKYLITSSDARKSKRERIKTEDYHGDKNKHEDLILAHIGECLTLLIKTYKADFLPFFDELSMYLTPMLVAEESIQARTVSLNVFTDLVEECGNAAVRYYDAYLPYLLVACNDNDPIIRQSGVYGVGICAEFGGSEFTPFISEALAKLNNVILSPNALAPDYALAYDNAVSALGKICQFHRFHARAKAIATWLNCLPISHDLEEAEEVHEQLCSMVERSDRQLLGENDKHLVKIISLFIEILSFSQGLVTEQTRNRMVKFLKGLKDTMPQSTLCETLSSLSNKHQLAFKAILKRSILLEPDVPSSRFHIQKS</sequence>
<dbReference type="InterPro" id="IPR040122">
    <property type="entry name" value="Importin_beta"/>
</dbReference>
<keyword evidence="11" id="KW-1185">Reference proteome</keyword>
<keyword evidence="6" id="KW-0653">Protein transport</keyword>
<evidence type="ECO:0000256" key="6">
    <source>
        <dbReference type="ARBA" id="ARBA00022927"/>
    </source>
</evidence>
<organism evidence="10 11">
    <name type="scientific">Carex littledalei</name>
    <dbReference type="NCBI Taxonomy" id="544730"/>
    <lineage>
        <taxon>Eukaryota</taxon>
        <taxon>Viridiplantae</taxon>
        <taxon>Streptophyta</taxon>
        <taxon>Embryophyta</taxon>
        <taxon>Tracheophyta</taxon>
        <taxon>Spermatophyta</taxon>
        <taxon>Magnoliopsida</taxon>
        <taxon>Liliopsida</taxon>
        <taxon>Poales</taxon>
        <taxon>Cyperaceae</taxon>
        <taxon>Cyperoideae</taxon>
        <taxon>Cariceae</taxon>
        <taxon>Carex</taxon>
        <taxon>Carex subgen. Euthyceras</taxon>
    </lineage>
</organism>
<dbReference type="InterPro" id="IPR058584">
    <property type="entry name" value="IMB1_TNPO1-like_TPR"/>
</dbReference>
<dbReference type="PANTHER" id="PTHR10527">
    <property type="entry name" value="IMPORTIN BETA"/>
    <property type="match status" value="1"/>
</dbReference>
<dbReference type="InterPro" id="IPR011989">
    <property type="entry name" value="ARM-like"/>
</dbReference>
<name>A0A833QJ67_9POAL</name>
<evidence type="ECO:0000256" key="5">
    <source>
        <dbReference type="ARBA" id="ARBA00022737"/>
    </source>
</evidence>